<feature type="region of interest" description="Disordered" evidence="2">
    <location>
        <begin position="290"/>
        <end position="329"/>
    </location>
</feature>
<dbReference type="AlphaFoldDB" id="A0AA38MRW7"/>
<feature type="coiled-coil region" evidence="1">
    <location>
        <begin position="393"/>
        <end position="430"/>
    </location>
</feature>
<evidence type="ECO:0000256" key="1">
    <source>
        <dbReference type="SAM" id="Coils"/>
    </source>
</evidence>
<comment type="caution">
    <text evidence="3">The sequence shown here is derived from an EMBL/GenBank/DDBJ whole genome shotgun (WGS) entry which is preliminary data.</text>
</comment>
<feature type="compositionally biased region" description="Basic and acidic residues" evidence="2">
    <location>
        <begin position="117"/>
        <end position="129"/>
    </location>
</feature>
<accession>A0AA38MRW7</accession>
<proteinExistence type="predicted"/>
<feature type="compositionally biased region" description="Low complexity" evidence="2">
    <location>
        <begin position="149"/>
        <end position="164"/>
    </location>
</feature>
<organism evidence="3 4">
    <name type="scientific">Zophobas morio</name>
    <dbReference type="NCBI Taxonomy" id="2755281"/>
    <lineage>
        <taxon>Eukaryota</taxon>
        <taxon>Metazoa</taxon>
        <taxon>Ecdysozoa</taxon>
        <taxon>Arthropoda</taxon>
        <taxon>Hexapoda</taxon>
        <taxon>Insecta</taxon>
        <taxon>Pterygota</taxon>
        <taxon>Neoptera</taxon>
        <taxon>Endopterygota</taxon>
        <taxon>Coleoptera</taxon>
        <taxon>Polyphaga</taxon>
        <taxon>Cucujiformia</taxon>
        <taxon>Tenebrionidae</taxon>
        <taxon>Zophobas</taxon>
    </lineage>
</organism>
<keyword evidence="1" id="KW-0175">Coiled coil</keyword>
<feature type="region of interest" description="Disordered" evidence="2">
    <location>
        <begin position="466"/>
        <end position="615"/>
    </location>
</feature>
<sequence>MFTAGKISVVTLQFLVKGGEAVGQGMDCLQLRQPPGPFHYLISEQAKSLVALQELQHEVGALLEFRDLVIETFPNLRTKLASSTPTTMTSSHHASNIPVSIRPGDWTPGVRVRKKLGSKDETRLGKKGGDIAVQDSGFSTETSSKETHSASSTAPPPSSAAGAADETEDELWNLLDVIHRKGTRLKDEVEALQGALREQGTVEESDFQRVLFTGSADDVRQLRQERDLLLDRLAEMEAEVLAGRVHTSRLQEDLENLLSAKHDLEEQLKAVVSQRGEVNSRIHDLHLQFVTKSGDSSPDEGEQSKVLLAGDSLSRKDSTTSQRTPRKHGKGVLDLVLGDRIPKVKVPDSKKIEAILKESDPVVLQKHLLTSTVQNQVLYQQLDTASRVEIGLADKLEKAREENDELRFQLEDKNIELEGTRARVRMLEQLQKSITNSSPDVIPDHPISRTEITTASMKAMSPLPLNLQMDHSSSTESAHDQAESNRKSDGQAKRRPSKIPLKSYTAPKPPGGKHSPAPGARSRSGESPGRPHSAQSWRNRSEGNSLSGSKSNSSLPKSRNGSLVSAKDSLSSKLRSSDSLSKLTPSNNNSFGSSRGTMRKTSAPVKWTNSSKDVADKVRPKTTSFWNFFKLHNGQT</sequence>
<evidence type="ECO:0000313" key="3">
    <source>
        <dbReference type="EMBL" id="KAJ3665484.1"/>
    </source>
</evidence>
<evidence type="ECO:0000256" key="2">
    <source>
        <dbReference type="SAM" id="MobiDB-lite"/>
    </source>
</evidence>
<gene>
    <name evidence="3" type="ORF">Zmor_000977</name>
</gene>
<dbReference type="Proteomes" id="UP001168821">
    <property type="component" value="Unassembled WGS sequence"/>
</dbReference>
<feature type="compositionally biased region" description="Low complexity" evidence="2">
    <location>
        <begin position="565"/>
        <end position="583"/>
    </location>
</feature>
<feature type="region of interest" description="Disordered" evidence="2">
    <location>
        <begin position="82"/>
        <end position="166"/>
    </location>
</feature>
<name>A0AA38MRW7_9CUCU</name>
<feature type="coiled-coil region" evidence="1">
    <location>
        <begin position="219"/>
        <end position="274"/>
    </location>
</feature>
<protein>
    <submittedName>
        <fullName evidence="3">Uncharacterized protein</fullName>
    </submittedName>
</protein>
<feature type="compositionally biased region" description="Low complexity" evidence="2">
    <location>
        <begin position="542"/>
        <end position="558"/>
    </location>
</feature>
<feature type="compositionally biased region" description="Low complexity" evidence="2">
    <location>
        <begin position="82"/>
        <end position="91"/>
    </location>
</feature>
<keyword evidence="4" id="KW-1185">Reference proteome</keyword>
<evidence type="ECO:0000313" key="4">
    <source>
        <dbReference type="Proteomes" id="UP001168821"/>
    </source>
</evidence>
<feature type="compositionally biased region" description="Basic and acidic residues" evidence="2">
    <location>
        <begin position="477"/>
        <end position="492"/>
    </location>
</feature>
<reference evidence="3" key="1">
    <citation type="journal article" date="2023" name="G3 (Bethesda)">
        <title>Whole genome assemblies of Zophobas morio and Tenebrio molitor.</title>
        <authorList>
            <person name="Kaur S."/>
            <person name="Stinson S.A."/>
            <person name="diCenzo G.C."/>
        </authorList>
    </citation>
    <scope>NUCLEOTIDE SEQUENCE</scope>
    <source>
        <strain evidence="3">QUZm001</strain>
    </source>
</reference>
<dbReference type="EMBL" id="JALNTZ010000001">
    <property type="protein sequence ID" value="KAJ3665484.1"/>
    <property type="molecule type" value="Genomic_DNA"/>
</dbReference>
<feature type="compositionally biased region" description="Polar residues" evidence="2">
    <location>
        <begin position="584"/>
        <end position="600"/>
    </location>
</feature>